<reference evidence="2" key="1">
    <citation type="submission" date="2007-06" db="EMBL/GenBank/DDBJ databases">
        <title>Complete sequence of Sinorhizobium medicae WSM419 plasmid pSMED02.</title>
        <authorList>
            <consortium name="US DOE Joint Genome Institute"/>
            <person name="Copeland A."/>
            <person name="Lucas S."/>
            <person name="Lapidus A."/>
            <person name="Barry K."/>
            <person name="Glavina del Rio T."/>
            <person name="Dalin E."/>
            <person name="Tice H."/>
            <person name="Pitluck S."/>
            <person name="Chain P."/>
            <person name="Malfatti S."/>
            <person name="Shin M."/>
            <person name="Vergez L."/>
            <person name="Schmutz J."/>
            <person name="Larimer F."/>
            <person name="Land M."/>
            <person name="Hauser L."/>
            <person name="Kyrpides N."/>
            <person name="Mikhailova N."/>
            <person name="Reeve W.G."/>
            <person name="Richardson P."/>
        </authorList>
    </citation>
    <scope>NUCLEOTIDE SEQUENCE [LARGE SCALE GENOMIC DNA]</scope>
    <source>
        <strain evidence="2">WSM419</strain>
        <plasmid evidence="2">Plasmid pSMED02</plasmid>
    </source>
</reference>
<gene>
    <name evidence="1" type="ordered locus">Smed_6018</name>
</gene>
<proteinExistence type="predicted"/>
<dbReference type="AlphaFoldDB" id="A6UM05"/>
<organism evidence="1 2">
    <name type="scientific">Sinorhizobium medicae (strain WSM419)</name>
    <name type="common">Ensifer medicae</name>
    <dbReference type="NCBI Taxonomy" id="366394"/>
    <lineage>
        <taxon>Bacteria</taxon>
        <taxon>Pseudomonadati</taxon>
        <taxon>Pseudomonadota</taxon>
        <taxon>Alphaproteobacteria</taxon>
        <taxon>Hyphomicrobiales</taxon>
        <taxon>Rhizobiaceae</taxon>
        <taxon>Sinorhizobium/Ensifer group</taxon>
        <taxon>Sinorhizobium</taxon>
    </lineage>
</organism>
<keyword evidence="1" id="KW-0614">Plasmid</keyword>
<dbReference type="HOGENOM" id="CLU_1785622_0_0_5"/>
<evidence type="ECO:0000313" key="1">
    <source>
        <dbReference type="EMBL" id="ABR64685.1"/>
    </source>
</evidence>
<protein>
    <submittedName>
        <fullName evidence="1">Uncharacterized protein</fullName>
    </submittedName>
</protein>
<dbReference type="KEGG" id="smd:Smed_6018"/>
<evidence type="ECO:0000313" key="2">
    <source>
        <dbReference type="Proteomes" id="UP000001108"/>
    </source>
</evidence>
<accession>A6UM05</accession>
<geneLocation type="plasmid" evidence="1 2">
    <name>pSMED02</name>
</geneLocation>
<name>A6UM05_SINMW</name>
<reference evidence="1 2" key="2">
    <citation type="journal article" date="2010" name="Stand. Genomic Sci.">
        <title>Complete genome sequence of the Medicago microsymbiont Ensifer (Sinorhizobium) medicae strain WSM419.</title>
        <authorList>
            <person name="Reeve W."/>
            <person name="Chain P."/>
            <person name="O'Hara G."/>
            <person name="Ardley J."/>
            <person name="Nandesena K."/>
            <person name="Brau L."/>
            <person name="Tiwari R."/>
            <person name="Malfatti S."/>
            <person name="Kiss H."/>
            <person name="Lapidus A."/>
            <person name="Copeland A."/>
            <person name="Nolan M."/>
            <person name="Land M."/>
            <person name="Hauser L."/>
            <person name="Chang Y.J."/>
            <person name="Ivanova N."/>
            <person name="Mavromatis K."/>
            <person name="Markowitz V."/>
            <person name="Kyrpides N."/>
            <person name="Gollagher M."/>
            <person name="Yates R."/>
            <person name="Dilworth M."/>
            <person name="Howieson J."/>
        </authorList>
    </citation>
    <scope>NUCLEOTIDE SEQUENCE [LARGE SCALE GENOMIC DNA]</scope>
    <source>
        <strain evidence="1 2">WSM419</strain>
        <plasmid evidence="2">Plasmid pSMED02</plasmid>
    </source>
</reference>
<sequence length="145" mass="16299">MPQAGFGTRGFVPMATSLCCQGLTAVDGRARVKNDSGGRVGRLHFKRRYVLLKLRLFLAVRSVESRIGDHKEIRHAQLERYLVLIGCRHAGARVDPRAYRQICSGKSAILRVPDRTFRSSYSSNAFWTASLLLKDLRMICSICLC</sequence>
<dbReference type="EMBL" id="CP000740">
    <property type="protein sequence ID" value="ABR64685.1"/>
    <property type="molecule type" value="Genomic_DNA"/>
</dbReference>
<dbReference type="Proteomes" id="UP000001108">
    <property type="component" value="Plasmid pSMED02"/>
</dbReference>